<sequence>MSLAVRKKSDDDFNNCLAIASSLDFSETEKKVDEMIAQLSQLRDALRDQKQILGTKWKSMTPDDKKPFYDEQQRLSRKHMETHPDYKYKPRPKRTCVVDGRKLRISEYKAMMRAKRQEMRSFW</sequence>
<gene>
    <name evidence="7" type="ORF">OSB1V03_LOCUS4286</name>
</gene>
<dbReference type="Proteomes" id="UP000759131">
    <property type="component" value="Unassembled WGS sequence"/>
</dbReference>
<feature type="domain" description="HMG box" evidence="6">
    <location>
        <begin position="51"/>
        <end position="87"/>
    </location>
</feature>
<evidence type="ECO:0000256" key="1">
    <source>
        <dbReference type="ARBA" id="ARBA00023125"/>
    </source>
</evidence>
<reference evidence="7" key="1">
    <citation type="submission" date="2020-11" db="EMBL/GenBank/DDBJ databases">
        <authorList>
            <person name="Tran Van P."/>
        </authorList>
    </citation>
    <scope>NUCLEOTIDE SEQUENCE</scope>
</reference>
<dbReference type="InterPro" id="IPR009071">
    <property type="entry name" value="HMG_box_dom"/>
</dbReference>
<dbReference type="EMBL" id="CAJPIZ010001918">
    <property type="protein sequence ID" value="CAG2104266.1"/>
    <property type="molecule type" value="Genomic_DNA"/>
</dbReference>
<dbReference type="AlphaFoldDB" id="A0A7R9PXQ4"/>
<keyword evidence="1 3" id="KW-0238">DNA-binding</keyword>
<dbReference type="PANTHER" id="PTHR45789">
    <property type="entry name" value="FI18025P1"/>
    <property type="match status" value="1"/>
</dbReference>
<name>A0A7R9PXQ4_9ACAR</name>
<organism evidence="7">
    <name type="scientific">Medioppia subpectinata</name>
    <dbReference type="NCBI Taxonomy" id="1979941"/>
    <lineage>
        <taxon>Eukaryota</taxon>
        <taxon>Metazoa</taxon>
        <taxon>Ecdysozoa</taxon>
        <taxon>Arthropoda</taxon>
        <taxon>Chelicerata</taxon>
        <taxon>Arachnida</taxon>
        <taxon>Acari</taxon>
        <taxon>Acariformes</taxon>
        <taxon>Sarcoptiformes</taxon>
        <taxon>Oribatida</taxon>
        <taxon>Brachypylina</taxon>
        <taxon>Oppioidea</taxon>
        <taxon>Oppiidae</taxon>
        <taxon>Medioppia</taxon>
    </lineage>
</organism>
<dbReference type="GO" id="GO:0000978">
    <property type="term" value="F:RNA polymerase II cis-regulatory region sequence-specific DNA binding"/>
    <property type="evidence" value="ECO:0007669"/>
    <property type="project" value="TreeGrafter"/>
</dbReference>
<dbReference type="InterPro" id="IPR051356">
    <property type="entry name" value="SOX/SOX-like_TF"/>
</dbReference>
<evidence type="ECO:0000256" key="4">
    <source>
        <dbReference type="SAM" id="Coils"/>
    </source>
</evidence>
<dbReference type="PANTHER" id="PTHR45789:SF2">
    <property type="entry name" value="FI18025P1"/>
    <property type="match status" value="1"/>
</dbReference>
<protein>
    <recommendedName>
        <fullName evidence="6">HMG box domain-containing protein</fullName>
    </recommendedName>
</protein>
<dbReference type="EMBL" id="OC856493">
    <property type="protein sequence ID" value="CAD7623836.1"/>
    <property type="molecule type" value="Genomic_DNA"/>
</dbReference>
<evidence type="ECO:0000313" key="7">
    <source>
        <dbReference type="EMBL" id="CAD7623836.1"/>
    </source>
</evidence>
<keyword evidence="2 3" id="KW-0539">Nucleus</keyword>
<feature type="DNA-binding region" description="HMG box" evidence="3">
    <location>
        <begin position="51"/>
        <end position="87"/>
    </location>
</feature>
<dbReference type="InterPro" id="IPR036910">
    <property type="entry name" value="HMG_box_dom_sf"/>
</dbReference>
<dbReference type="GO" id="GO:0005634">
    <property type="term" value="C:nucleus"/>
    <property type="evidence" value="ECO:0007669"/>
    <property type="project" value="UniProtKB-UniRule"/>
</dbReference>
<dbReference type="Pfam" id="PF00505">
    <property type="entry name" value="HMG_box"/>
    <property type="match status" value="1"/>
</dbReference>
<dbReference type="GO" id="GO:0000981">
    <property type="term" value="F:DNA-binding transcription factor activity, RNA polymerase II-specific"/>
    <property type="evidence" value="ECO:0007669"/>
    <property type="project" value="TreeGrafter"/>
</dbReference>
<keyword evidence="8" id="KW-1185">Reference proteome</keyword>
<dbReference type="SUPFAM" id="SSF47095">
    <property type="entry name" value="HMG-box"/>
    <property type="match status" value="1"/>
</dbReference>
<dbReference type="GO" id="GO:0045165">
    <property type="term" value="P:cell fate commitment"/>
    <property type="evidence" value="ECO:0007669"/>
    <property type="project" value="TreeGrafter"/>
</dbReference>
<dbReference type="Gene3D" id="1.10.30.10">
    <property type="entry name" value="High mobility group box domain"/>
    <property type="match status" value="1"/>
</dbReference>
<evidence type="ECO:0000256" key="2">
    <source>
        <dbReference type="ARBA" id="ARBA00023242"/>
    </source>
</evidence>
<feature type="coiled-coil region" evidence="4">
    <location>
        <begin position="25"/>
        <end position="52"/>
    </location>
</feature>
<evidence type="ECO:0000256" key="5">
    <source>
        <dbReference type="SAM" id="MobiDB-lite"/>
    </source>
</evidence>
<keyword evidence="4" id="KW-0175">Coiled coil</keyword>
<proteinExistence type="predicted"/>
<dbReference type="PROSITE" id="PS50118">
    <property type="entry name" value="HMG_BOX_2"/>
    <property type="match status" value="1"/>
</dbReference>
<dbReference type="OrthoDB" id="6247875at2759"/>
<evidence type="ECO:0000259" key="6">
    <source>
        <dbReference type="PROSITE" id="PS50118"/>
    </source>
</evidence>
<evidence type="ECO:0000256" key="3">
    <source>
        <dbReference type="PROSITE-ProRule" id="PRU00267"/>
    </source>
</evidence>
<evidence type="ECO:0000313" key="8">
    <source>
        <dbReference type="Proteomes" id="UP000759131"/>
    </source>
</evidence>
<feature type="region of interest" description="Disordered" evidence="5">
    <location>
        <begin position="57"/>
        <end position="92"/>
    </location>
</feature>
<accession>A0A7R9PXQ4</accession>
<feature type="compositionally biased region" description="Basic and acidic residues" evidence="5">
    <location>
        <begin position="61"/>
        <end position="88"/>
    </location>
</feature>